<dbReference type="PRINTS" id="PR00407">
    <property type="entry name" value="EUMOPTERIN"/>
</dbReference>
<evidence type="ECO:0000256" key="7">
    <source>
        <dbReference type="ARBA" id="ARBA00022617"/>
    </source>
</evidence>
<feature type="domain" description="Cytochrome b5 heme-binding" evidence="11">
    <location>
        <begin position="87"/>
        <end position="147"/>
    </location>
</feature>
<dbReference type="PROSITE" id="PS00559">
    <property type="entry name" value="MOLYBDOPTERIN_EUK"/>
    <property type="match status" value="1"/>
</dbReference>
<organism evidence="12 13">
    <name type="scientific">Teladorsagia circumcincta</name>
    <name type="common">Brown stomach worm</name>
    <name type="synonym">Ostertagia circumcincta</name>
    <dbReference type="NCBI Taxonomy" id="45464"/>
    <lineage>
        <taxon>Eukaryota</taxon>
        <taxon>Metazoa</taxon>
        <taxon>Ecdysozoa</taxon>
        <taxon>Nematoda</taxon>
        <taxon>Chromadorea</taxon>
        <taxon>Rhabditida</taxon>
        <taxon>Rhabditina</taxon>
        <taxon>Rhabditomorpha</taxon>
        <taxon>Strongyloidea</taxon>
        <taxon>Trichostrongylidae</taxon>
        <taxon>Teladorsagia</taxon>
    </lineage>
</organism>
<evidence type="ECO:0000313" key="13">
    <source>
        <dbReference type="Proteomes" id="UP000230423"/>
    </source>
</evidence>
<dbReference type="SMART" id="SM01117">
    <property type="entry name" value="Cyt-b5"/>
    <property type="match status" value="1"/>
</dbReference>
<keyword evidence="6" id="KW-0500">Molybdenum</keyword>
<dbReference type="InterPro" id="IPR000572">
    <property type="entry name" value="OxRdtase_Mopterin-bd_dom"/>
</dbReference>
<dbReference type="Gene3D" id="3.10.120.10">
    <property type="entry name" value="Cytochrome b5-like heme/steroid binding domain"/>
    <property type="match status" value="1"/>
</dbReference>
<dbReference type="EC" id="1.8.3.1" evidence="5"/>
<dbReference type="Pfam" id="PF00174">
    <property type="entry name" value="Oxidored_molyb"/>
    <property type="match status" value="1"/>
</dbReference>
<dbReference type="GO" id="GO:0020037">
    <property type="term" value="F:heme binding"/>
    <property type="evidence" value="ECO:0007669"/>
    <property type="project" value="TreeGrafter"/>
</dbReference>
<dbReference type="UniPathway" id="UPA00096"/>
<feature type="non-terminal residue" evidence="12">
    <location>
        <position position="1"/>
    </location>
</feature>
<dbReference type="Proteomes" id="UP000230423">
    <property type="component" value="Unassembled WGS sequence"/>
</dbReference>
<evidence type="ECO:0000256" key="4">
    <source>
        <dbReference type="ARBA" id="ARBA00011738"/>
    </source>
</evidence>
<keyword evidence="13" id="KW-1185">Reference proteome</keyword>
<dbReference type="InterPro" id="IPR036374">
    <property type="entry name" value="OxRdtase_Mopterin-bd_sf"/>
</dbReference>
<dbReference type="PANTHER" id="PTHR19372">
    <property type="entry name" value="SULFITE REDUCTASE"/>
    <property type="match status" value="1"/>
</dbReference>
<comment type="pathway">
    <text evidence="3">Energy metabolism; sulfur metabolism.</text>
</comment>
<dbReference type="SUPFAM" id="SSF56524">
    <property type="entry name" value="Oxidoreductase molybdopterin-binding domain"/>
    <property type="match status" value="1"/>
</dbReference>
<dbReference type="GO" id="GO:0006790">
    <property type="term" value="P:sulfur compound metabolic process"/>
    <property type="evidence" value="ECO:0007669"/>
    <property type="project" value="UniProtKB-UniPathway"/>
</dbReference>
<evidence type="ECO:0000259" key="11">
    <source>
        <dbReference type="PROSITE" id="PS50255"/>
    </source>
</evidence>
<dbReference type="GO" id="GO:0005739">
    <property type="term" value="C:mitochondrion"/>
    <property type="evidence" value="ECO:0007669"/>
    <property type="project" value="TreeGrafter"/>
</dbReference>
<dbReference type="PROSITE" id="PS50255">
    <property type="entry name" value="CYTOCHROME_B5_2"/>
    <property type="match status" value="1"/>
</dbReference>
<evidence type="ECO:0000256" key="9">
    <source>
        <dbReference type="ARBA" id="ARBA00023002"/>
    </source>
</evidence>
<dbReference type="InterPro" id="IPR036400">
    <property type="entry name" value="Cyt_B5-like_heme/steroid_sf"/>
</dbReference>
<protein>
    <recommendedName>
        <fullName evidence="5">sulfite oxidase</fullName>
        <ecNumber evidence="5">1.8.3.1</ecNumber>
    </recommendedName>
</protein>
<dbReference type="EMBL" id="KZ352348">
    <property type="protein sequence ID" value="PIO62250.1"/>
    <property type="molecule type" value="Genomic_DNA"/>
</dbReference>
<dbReference type="GO" id="GO:0046872">
    <property type="term" value="F:metal ion binding"/>
    <property type="evidence" value="ECO:0007669"/>
    <property type="project" value="UniProtKB-KW"/>
</dbReference>
<feature type="non-terminal residue" evidence="12">
    <location>
        <position position="320"/>
    </location>
</feature>
<evidence type="ECO:0000256" key="5">
    <source>
        <dbReference type="ARBA" id="ARBA00012505"/>
    </source>
</evidence>
<accession>A0A2G9TYD4</accession>
<dbReference type="InterPro" id="IPR022407">
    <property type="entry name" value="OxRdtase_Mopterin_BS"/>
</dbReference>
<name>A0A2G9TYD4_TELCI</name>
<evidence type="ECO:0000256" key="1">
    <source>
        <dbReference type="ARBA" id="ARBA00001924"/>
    </source>
</evidence>
<comment type="pathway">
    <text evidence="2">Sulfur metabolism.</text>
</comment>
<evidence type="ECO:0000256" key="6">
    <source>
        <dbReference type="ARBA" id="ARBA00022505"/>
    </source>
</evidence>
<evidence type="ECO:0000256" key="10">
    <source>
        <dbReference type="ARBA" id="ARBA00023004"/>
    </source>
</evidence>
<evidence type="ECO:0000313" key="12">
    <source>
        <dbReference type="EMBL" id="PIO62250.1"/>
    </source>
</evidence>
<gene>
    <name evidence="12" type="ORF">TELCIR_16202</name>
</gene>
<dbReference type="Gene3D" id="3.90.420.10">
    <property type="entry name" value="Oxidoreductase, molybdopterin-binding domain"/>
    <property type="match status" value="1"/>
</dbReference>
<sequence>MLSRLPREGAKVVLQSAKCLSVVNRDYSRTSGSQQGGRAWTSAGAVVAIASSCALGFLTVDLLRLRVAHAEAPAAEKELSPPERKDLPVFKKEDVKKHGKDSERIWVTFRTGVYDITEFRKLHPGGDKILLAAGGAVDPYWTLYAQHKTPEVDASNPFSNDPKRHPALIVNQQQPFNAETPAELIVDHFRTPNELFFVRHHLPVPEVDPKKHQLTIDGIGVKRPMKLSVDELKKKYRPVSITSAIQCAGNRRSDMSKYKKTQGLAWKGTAISNAEWTGVRLRDLLILAGVDPNDQRIKHVQLEGADSDSTGKVATFTTNQ</sequence>
<comment type="cofactor">
    <cofactor evidence="1">
        <name>Mo-molybdopterin</name>
        <dbReference type="ChEBI" id="CHEBI:71302"/>
    </cofactor>
</comment>
<keyword evidence="7" id="KW-0349">Heme</keyword>
<dbReference type="InterPro" id="IPR008335">
    <property type="entry name" value="Mopterin_OxRdtase_euk"/>
</dbReference>
<evidence type="ECO:0000256" key="2">
    <source>
        <dbReference type="ARBA" id="ARBA00004678"/>
    </source>
</evidence>
<dbReference type="InterPro" id="IPR001199">
    <property type="entry name" value="Cyt_B5-like_heme/steroid-bd"/>
</dbReference>
<keyword evidence="10" id="KW-0408">Iron</keyword>
<keyword evidence="8" id="KW-0479">Metal-binding</keyword>
<keyword evidence="9" id="KW-0560">Oxidoreductase</keyword>
<dbReference type="FunFam" id="3.10.120.10:FF:000007">
    <property type="entry name" value="Sulfite oxidase, mitochondrial"/>
    <property type="match status" value="1"/>
</dbReference>
<dbReference type="OrthoDB" id="10051395at2759"/>
<dbReference type="GO" id="GO:0043546">
    <property type="term" value="F:molybdopterin cofactor binding"/>
    <property type="evidence" value="ECO:0007669"/>
    <property type="project" value="InterPro"/>
</dbReference>
<comment type="subunit">
    <text evidence="4">Homodimer.</text>
</comment>
<dbReference type="SUPFAM" id="SSF55856">
    <property type="entry name" value="Cytochrome b5-like heme/steroid binding domain"/>
    <property type="match status" value="1"/>
</dbReference>
<dbReference type="Pfam" id="PF00173">
    <property type="entry name" value="Cyt-b5"/>
    <property type="match status" value="1"/>
</dbReference>
<evidence type="ECO:0000256" key="8">
    <source>
        <dbReference type="ARBA" id="ARBA00022723"/>
    </source>
</evidence>
<evidence type="ECO:0000256" key="3">
    <source>
        <dbReference type="ARBA" id="ARBA00004971"/>
    </source>
</evidence>
<proteinExistence type="predicted"/>
<dbReference type="AlphaFoldDB" id="A0A2G9TYD4"/>
<reference evidence="12 13" key="1">
    <citation type="submission" date="2015-09" db="EMBL/GenBank/DDBJ databases">
        <title>Draft genome of the parasitic nematode Teladorsagia circumcincta isolate WARC Sus (inbred).</title>
        <authorList>
            <person name="Mitreva M."/>
        </authorList>
    </citation>
    <scope>NUCLEOTIDE SEQUENCE [LARGE SCALE GENOMIC DNA]</scope>
    <source>
        <strain evidence="12 13">S</strain>
    </source>
</reference>
<dbReference type="PANTHER" id="PTHR19372:SF7">
    <property type="entry name" value="SULFITE OXIDASE, MITOCHONDRIAL"/>
    <property type="match status" value="1"/>
</dbReference>
<dbReference type="GO" id="GO:0008482">
    <property type="term" value="F:sulfite oxidase activity"/>
    <property type="evidence" value="ECO:0007669"/>
    <property type="project" value="UniProtKB-EC"/>
</dbReference>